<dbReference type="GO" id="GO:0016491">
    <property type="term" value="F:oxidoreductase activity"/>
    <property type="evidence" value="ECO:0007669"/>
    <property type="project" value="UniProtKB-KW"/>
</dbReference>
<evidence type="ECO:0000259" key="3">
    <source>
        <dbReference type="PROSITE" id="PS51387"/>
    </source>
</evidence>
<dbReference type="HOGENOM" id="CLU_018354_4_2_1"/>
<dbReference type="EMBL" id="KB707086">
    <property type="protein sequence ID" value="EMR64391.1"/>
    <property type="molecule type" value="Genomic_DNA"/>
</dbReference>
<reference evidence="5" key="1">
    <citation type="journal article" date="2013" name="Genome Announc.">
        <title>Draft genome sequence of the grapevine dieback fungus Eutypa lata UCR-EL1.</title>
        <authorList>
            <person name="Blanco-Ulate B."/>
            <person name="Rolshausen P.E."/>
            <person name="Cantu D."/>
        </authorList>
    </citation>
    <scope>NUCLEOTIDE SEQUENCE [LARGE SCALE GENOMIC DNA]</scope>
    <source>
        <strain evidence="5">UCR-EL1</strain>
    </source>
</reference>
<evidence type="ECO:0000256" key="2">
    <source>
        <dbReference type="ARBA" id="ARBA00023002"/>
    </source>
</evidence>
<gene>
    <name evidence="4" type="ORF">UCREL1_8647</name>
</gene>
<dbReference type="InterPro" id="IPR012951">
    <property type="entry name" value="BBE"/>
</dbReference>
<dbReference type="PANTHER" id="PTHR13878">
    <property type="entry name" value="GULONOLACTONE OXIDASE"/>
    <property type="match status" value="1"/>
</dbReference>
<keyword evidence="2" id="KW-0560">Oxidoreductase</keyword>
<dbReference type="InterPro" id="IPR036318">
    <property type="entry name" value="FAD-bd_PCMH-like_sf"/>
</dbReference>
<sequence>MYASATCAGGLALWTHSLKDAQVIENYESVAYSSKAMKLGAGVEVYEAYEAAAAAGLAIVGGSCATVGVAGGFSQGGGHGPLNSRFSLGSDQVLEWEVVTAKGNHLVATPTQNSDLYWALSGGGGGTYAAVVSVTVRAYQLTLVSAASFNFTSTGISEDLFYRAIRTFLVGLPNLAQRGAWSTWLLGPGVFSLAPVVGPDLNSAELHSLLEPTLSFLNESGIAYDYRIREFDSFLDSYSAMFPRNNITEYNIGGRLIPKQLLETDSTALLDALKFIIAEGGFVSGNSLDVSGFPIGVQNSVNPVWRTAVMNMVIGLEYDAFDLESNFEAQQKMTNTIMPRLEELTPSGGAYLNEGDFRQRDWQNVFYGDNYARLKSIKERYDPDGLFYGLTGVGSEQWTVRDNGQLCRTSSNAQDYPGS</sequence>
<dbReference type="GO" id="GO:0071949">
    <property type="term" value="F:FAD binding"/>
    <property type="evidence" value="ECO:0007669"/>
    <property type="project" value="InterPro"/>
</dbReference>
<organism evidence="4 5">
    <name type="scientific">Eutypa lata (strain UCR-EL1)</name>
    <name type="common">Grapevine dieback disease fungus</name>
    <name type="synonym">Eutypa armeniacae</name>
    <dbReference type="NCBI Taxonomy" id="1287681"/>
    <lineage>
        <taxon>Eukaryota</taxon>
        <taxon>Fungi</taxon>
        <taxon>Dikarya</taxon>
        <taxon>Ascomycota</taxon>
        <taxon>Pezizomycotina</taxon>
        <taxon>Sordariomycetes</taxon>
        <taxon>Xylariomycetidae</taxon>
        <taxon>Xylariales</taxon>
        <taxon>Diatrypaceae</taxon>
        <taxon>Eutypa</taxon>
    </lineage>
</organism>
<dbReference type="KEGG" id="ela:UCREL1_8647"/>
<comment type="similarity">
    <text evidence="1">Belongs to the oxygen-dependent FAD-linked oxidoreductase family.</text>
</comment>
<dbReference type="Pfam" id="PF01565">
    <property type="entry name" value="FAD_binding_4"/>
    <property type="match status" value="1"/>
</dbReference>
<feature type="domain" description="FAD-binding PCMH-type" evidence="3">
    <location>
        <begin position="1"/>
        <end position="141"/>
    </location>
</feature>
<dbReference type="PANTHER" id="PTHR13878:SF91">
    <property type="entry name" value="FAD BINDING DOMAIN PROTEIN (AFU_ORTHOLOGUE AFUA_6G12070)-RELATED"/>
    <property type="match status" value="1"/>
</dbReference>
<dbReference type="PROSITE" id="PS51387">
    <property type="entry name" value="FAD_PCMH"/>
    <property type="match status" value="1"/>
</dbReference>
<dbReference type="AlphaFoldDB" id="M7T3H3"/>
<evidence type="ECO:0000256" key="1">
    <source>
        <dbReference type="ARBA" id="ARBA00005466"/>
    </source>
</evidence>
<dbReference type="SUPFAM" id="SSF56176">
    <property type="entry name" value="FAD-binding/transporter-associated domain-like"/>
    <property type="match status" value="1"/>
</dbReference>
<dbReference type="InterPro" id="IPR016166">
    <property type="entry name" value="FAD-bd_PCMH"/>
</dbReference>
<proteinExistence type="inferred from homology"/>
<dbReference type="Pfam" id="PF08031">
    <property type="entry name" value="BBE"/>
    <property type="match status" value="1"/>
</dbReference>
<protein>
    <submittedName>
        <fullName evidence="4">Putative fad fmn-containing isoamyl alcohol oxidase protein</fullName>
    </submittedName>
</protein>
<evidence type="ECO:0000313" key="5">
    <source>
        <dbReference type="Proteomes" id="UP000012174"/>
    </source>
</evidence>
<dbReference type="InterPro" id="IPR050432">
    <property type="entry name" value="FAD-linked_Oxidoreductases_BP"/>
</dbReference>
<dbReference type="InterPro" id="IPR006094">
    <property type="entry name" value="Oxid_FAD_bind_N"/>
</dbReference>
<evidence type="ECO:0000313" key="4">
    <source>
        <dbReference type="EMBL" id="EMR64391.1"/>
    </source>
</evidence>
<dbReference type="eggNOG" id="ENOG502R8I5">
    <property type="taxonomic scope" value="Eukaryota"/>
</dbReference>
<dbReference type="OrthoDB" id="9983560at2759"/>
<accession>M7T3H3</accession>
<name>M7T3H3_EUTLA</name>
<dbReference type="Proteomes" id="UP000012174">
    <property type="component" value="Unassembled WGS sequence"/>
</dbReference>
<dbReference type="Gene3D" id="3.30.465.10">
    <property type="match status" value="2"/>
</dbReference>
<keyword evidence="5" id="KW-1185">Reference proteome</keyword>
<dbReference type="STRING" id="1287681.M7T3H3"/>
<dbReference type="InterPro" id="IPR016169">
    <property type="entry name" value="FAD-bd_PCMH_sub2"/>
</dbReference>